<evidence type="ECO:0000256" key="1">
    <source>
        <dbReference type="ARBA" id="ARBA00007870"/>
    </source>
</evidence>
<dbReference type="PANTHER" id="PTHR43765">
    <property type="entry name" value="2-DEHYDROPANTOATE 2-REDUCTASE-RELATED"/>
    <property type="match status" value="1"/>
</dbReference>
<evidence type="ECO:0000313" key="6">
    <source>
        <dbReference type="EMBL" id="KAK3313745.1"/>
    </source>
</evidence>
<dbReference type="Pfam" id="PF08546">
    <property type="entry name" value="ApbA_C"/>
    <property type="match status" value="1"/>
</dbReference>
<keyword evidence="3" id="KW-0560">Oxidoreductase</keyword>
<dbReference type="InterPro" id="IPR008927">
    <property type="entry name" value="6-PGluconate_DH-like_C_sf"/>
</dbReference>
<dbReference type="SUPFAM" id="SSF51735">
    <property type="entry name" value="NAD(P)-binding Rossmann-fold domains"/>
    <property type="match status" value="1"/>
</dbReference>
<protein>
    <submittedName>
        <fullName evidence="6">Ketopantoate reductase PanE/ApbA C terminal-domain-containing protein</fullName>
    </submittedName>
</protein>
<dbReference type="EMBL" id="JAUEDM010000007">
    <property type="protein sequence ID" value="KAK3313745.1"/>
    <property type="molecule type" value="Genomic_DNA"/>
</dbReference>
<keyword evidence="2" id="KW-0521">NADP</keyword>
<dbReference type="Pfam" id="PF02558">
    <property type="entry name" value="ApbA"/>
    <property type="match status" value="1"/>
</dbReference>
<keyword evidence="7" id="KW-1185">Reference proteome</keyword>
<dbReference type="GO" id="GO:0050661">
    <property type="term" value="F:NADP binding"/>
    <property type="evidence" value="ECO:0007669"/>
    <property type="project" value="TreeGrafter"/>
</dbReference>
<comment type="similarity">
    <text evidence="1">Belongs to the ketopantoate reductase family.</text>
</comment>
<organism evidence="6 7">
    <name type="scientific">Apodospora peruviana</name>
    <dbReference type="NCBI Taxonomy" id="516989"/>
    <lineage>
        <taxon>Eukaryota</taxon>
        <taxon>Fungi</taxon>
        <taxon>Dikarya</taxon>
        <taxon>Ascomycota</taxon>
        <taxon>Pezizomycotina</taxon>
        <taxon>Sordariomycetes</taxon>
        <taxon>Sordariomycetidae</taxon>
        <taxon>Sordariales</taxon>
        <taxon>Lasiosphaeriaceae</taxon>
        <taxon>Apodospora</taxon>
    </lineage>
</organism>
<dbReference type="Gene3D" id="1.10.1040.10">
    <property type="entry name" value="N-(1-d-carboxylethyl)-l-norvaline Dehydrogenase, domain 2"/>
    <property type="match status" value="1"/>
</dbReference>
<dbReference type="GO" id="GO:0005739">
    <property type="term" value="C:mitochondrion"/>
    <property type="evidence" value="ECO:0007669"/>
    <property type="project" value="TreeGrafter"/>
</dbReference>
<dbReference type="Proteomes" id="UP001283341">
    <property type="component" value="Unassembled WGS sequence"/>
</dbReference>
<accession>A0AAE0LZW6</accession>
<dbReference type="InterPro" id="IPR013328">
    <property type="entry name" value="6PGD_dom2"/>
</dbReference>
<feature type="domain" description="Ketopantoate reductase C-terminal" evidence="5">
    <location>
        <begin position="274"/>
        <end position="421"/>
    </location>
</feature>
<evidence type="ECO:0000259" key="4">
    <source>
        <dbReference type="Pfam" id="PF02558"/>
    </source>
</evidence>
<reference evidence="6" key="2">
    <citation type="submission" date="2023-06" db="EMBL/GenBank/DDBJ databases">
        <authorList>
            <consortium name="Lawrence Berkeley National Laboratory"/>
            <person name="Haridas S."/>
            <person name="Hensen N."/>
            <person name="Bonometti L."/>
            <person name="Westerberg I."/>
            <person name="Brannstrom I.O."/>
            <person name="Guillou S."/>
            <person name="Cros-Aarteil S."/>
            <person name="Calhoun S."/>
            <person name="Kuo A."/>
            <person name="Mondo S."/>
            <person name="Pangilinan J."/>
            <person name="Riley R."/>
            <person name="Labutti K."/>
            <person name="Andreopoulos B."/>
            <person name="Lipzen A."/>
            <person name="Chen C."/>
            <person name="Yanf M."/>
            <person name="Daum C."/>
            <person name="Ng V."/>
            <person name="Clum A."/>
            <person name="Steindorff A."/>
            <person name="Ohm R."/>
            <person name="Martin F."/>
            <person name="Silar P."/>
            <person name="Natvig D."/>
            <person name="Lalanne C."/>
            <person name="Gautier V."/>
            <person name="Ament-Velasquez S.L."/>
            <person name="Kruys A."/>
            <person name="Hutchinson M.I."/>
            <person name="Powell A.J."/>
            <person name="Barry K."/>
            <person name="Miller A.N."/>
            <person name="Grigoriev I.V."/>
            <person name="Debuchy R."/>
            <person name="Gladieux P."/>
            <person name="Thoren M.H."/>
            <person name="Johannesson H."/>
        </authorList>
    </citation>
    <scope>NUCLEOTIDE SEQUENCE</scope>
    <source>
        <strain evidence="6">CBS 118394</strain>
    </source>
</reference>
<dbReference type="SUPFAM" id="SSF48179">
    <property type="entry name" value="6-phosphogluconate dehydrogenase C-terminal domain-like"/>
    <property type="match status" value="1"/>
</dbReference>
<gene>
    <name evidence="6" type="ORF">B0H66DRAFT_359744</name>
</gene>
<reference evidence="6" key="1">
    <citation type="journal article" date="2023" name="Mol. Phylogenet. Evol.">
        <title>Genome-scale phylogeny and comparative genomics of the fungal order Sordariales.</title>
        <authorList>
            <person name="Hensen N."/>
            <person name="Bonometti L."/>
            <person name="Westerberg I."/>
            <person name="Brannstrom I.O."/>
            <person name="Guillou S."/>
            <person name="Cros-Aarteil S."/>
            <person name="Calhoun S."/>
            <person name="Haridas S."/>
            <person name="Kuo A."/>
            <person name="Mondo S."/>
            <person name="Pangilinan J."/>
            <person name="Riley R."/>
            <person name="LaButti K."/>
            <person name="Andreopoulos B."/>
            <person name="Lipzen A."/>
            <person name="Chen C."/>
            <person name="Yan M."/>
            <person name="Daum C."/>
            <person name="Ng V."/>
            <person name="Clum A."/>
            <person name="Steindorff A."/>
            <person name="Ohm R.A."/>
            <person name="Martin F."/>
            <person name="Silar P."/>
            <person name="Natvig D.O."/>
            <person name="Lalanne C."/>
            <person name="Gautier V."/>
            <person name="Ament-Velasquez S.L."/>
            <person name="Kruys A."/>
            <person name="Hutchinson M.I."/>
            <person name="Powell A.J."/>
            <person name="Barry K."/>
            <person name="Miller A.N."/>
            <person name="Grigoriev I.V."/>
            <person name="Debuchy R."/>
            <person name="Gladieux P."/>
            <person name="Hiltunen Thoren M."/>
            <person name="Johannesson H."/>
        </authorList>
    </citation>
    <scope>NUCLEOTIDE SEQUENCE</scope>
    <source>
        <strain evidence="6">CBS 118394</strain>
    </source>
</reference>
<dbReference type="AlphaFoldDB" id="A0AAE0LZW6"/>
<dbReference type="InterPro" id="IPR013752">
    <property type="entry name" value="KPA_reductase"/>
</dbReference>
<proteinExistence type="inferred from homology"/>
<comment type="caution">
    <text evidence="6">The sequence shown here is derived from an EMBL/GenBank/DDBJ whole genome shotgun (WGS) entry which is preliminary data.</text>
</comment>
<feature type="domain" description="Ketopantoate reductase N-terminal" evidence="4">
    <location>
        <begin position="66"/>
        <end position="236"/>
    </location>
</feature>
<evidence type="ECO:0000313" key="7">
    <source>
        <dbReference type="Proteomes" id="UP001283341"/>
    </source>
</evidence>
<evidence type="ECO:0000256" key="3">
    <source>
        <dbReference type="ARBA" id="ARBA00023002"/>
    </source>
</evidence>
<name>A0AAE0LZW6_9PEZI</name>
<dbReference type="GO" id="GO:0008677">
    <property type="term" value="F:2-dehydropantoate 2-reductase activity"/>
    <property type="evidence" value="ECO:0007669"/>
    <property type="project" value="TreeGrafter"/>
</dbReference>
<dbReference type="PANTHER" id="PTHR43765:SF2">
    <property type="entry name" value="2-DEHYDROPANTOATE 2-REDUCTASE"/>
    <property type="match status" value="1"/>
</dbReference>
<evidence type="ECO:0000256" key="2">
    <source>
        <dbReference type="ARBA" id="ARBA00022857"/>
    </source>
</evidence>
<dbReference type="InterPro" id="IPR036291">
    <property type="entry name" value="NAD(P)-bd_dom_sf"/>
</dbReference>
<dbReference type="InterPro" id="IPR013332">
    <property type="entry name" value="KPR_N"/>
</dbReference>
<evidence type="ECO:0000259" key="5">
    <source>
        <dbReference type="Pfam" id="PF08546"/>
    </source>
</evidence>
<dbReference type="InterPro" id="IPR050838">
    <property type="entry name" value="Ketopantoate_reductase"/>
</dbReference>
<dbReference type="Gene3D" id="3.40.50.720">
    <property type="entry name" value="NAD(P)-binding Rossmann-like Domain"/>
    <property type="match status" value="1"/>
</dbReference>
<sequence length="466" mass="51517">MMTSTAIHHAQCRQLIPSWLQSLIHDSSAGPKLYSWTPANLEGHRRASVPRASLRRPSSPTSSRRIYVLGVGNLGRLYATSLAKLGEAPVTLVFHRKSLLEQWTADPGIEMTRQGIRDHVSDFDVEWWTEERPPLGLAREVCDGAKIQNLIVATKAPDAIPQADRLRRYLDASSTVAFVQNGMNRLWPPNGVKYNAARFPPKQHPNWLVCVTTHGVTSLGPFRSLHASPANVAMGAVLLNPDTQDKSEYLVDQILRAPYLSARKVSTSALWVLQLEKLVVNAIINPLTALLRCKNGLLFSNPGGQVERVMDLLLDEASLVLQVLVQDESSRNLVAVSESSTRRADTDEAKKALLDRFSTAQLRAMLRHVGEKVKDNTSSMLQDVTSGKQTEIREFNGWFVDTAEYLGVKAPSHKTICEMVANDLNLEDDQLGRYFPAINNAHISNPAYNQDAISESGRSTDTAGRG</sequence>